<dbReference type="PANTHER" id="PTHR47331">
    <property type="entry name" value="PHD-TYPE DOMAIN-CONTAINING PROTEIN"/>
    <property type="match status" value="1"/>
</dbReference>
<gene>
    <name evidence="3" type="primary">LOC107073560</name>
</gene>
<evidence type="ECO:0000313" key="3">
    <source>
        <dbReference type="RefSeq" id="XP_015189739.1"/>
    </source>
</evidence>
<organism evidence="2 3">
    <name type="scientific">Polistes dominula</name>
    <name type="common">European paper wasp</name>
    <name type="synonym">Vespa dominula</name>
    <dbReference type="NCBI Taxonomy" id="743375"/>
    <lineage>
        <taxon>Eukaryota</taxon>
        <taxon>Metazoa</taxon>
        <taxon>Ecdysozoa</taxon>
        <taxon>Arthropoda</taxon>
        <taxon>Hexapoda</taxon>
        <taxon>Insecta</taxon>
        <taxon>Pterygota</taxon>
        <taxon>Neoptera</taxon>
        <taxon>Endopterygota</taxon>
        <taxon>Hymenoptera</taxon>
        <taxon>Apocrita</taxon>
        <taxon>Aculeata</taxon>
        <taxon>Vespoidea</taxon>
        <taxon>Vespidae</taxon>
        <taxon>Polistinae</taxon>
        <taxon>Polistini</taxon>
        <taxon>Polistes</taxon>
    </lineage>
</organism>
<dbReference type="Proteomes" id="UP000694924">
    <property type="component" value="Unplaced"/>
</dbReference>
<feature type="region of interest" description="Disordered" evidence="1">
    <location>
        <begin position="21"/>
        <end position="45"/>
    </location>
</feature>
<dbReference type="PANTHER" id="PTHR47331:SF1">
    <property type="entry name" value="GAG-LIKE PROTEIN"/>
    <property type="match status" value="1"/>
</dbReference>
<dbReference type="RefSeq" id="XP_015189739.1">
    <property type="nucleotide sequence ID" value="XM_015334253.1"/>
</dbReference>
<sequence length="346" mass="39927">MNQICDFVNEYILRSVASSNIPSTSRNEPHAKRRHTETMTLRPRKRQETHITRTFLHSINDTIPRTTGVIEITIRSLDNKYRRNLSLLIVPKITDQVLSEIFPRELVKIPFGRKLADPQFHLPRPVDILIGSGATLALMSIGQFSLSQGRGDLILQKTRLGWVVAGGIESDGHTGNHAFLATTESREQLEKFWLLEDENITRSKSVHETACENHYIQNTKRDESGRYIVRLSFREEGHDYSHLHSIALRRFHNLWKKLHANTELRMEYERIMQEYIDLGHMSIVEDEPIRGCYLPYHAVIRSASMTTKVRVVFDASAKNDKRLSLNDTLLVGPTIQDTLVKHLLRF</sequence>
<dbReference type="GeneID" id="107073560"/>
<evidence type="ECO:0000256" key="1">
    <source>
        <dbReference type="SAM" id="MobiDB-lite"/>
    </source>
</evidence>
<keyword evidence="2" id="KW-1185">Reference proteome</keyword>
<evidence type="ECO:0000313" key="2">
    <source>
        <dbReference type="Proteomes" id="UP000694924"/>
    </source>
</evidence>
<name>A0ABM1JBA1_POLDO</name>
<proteinExistence type="predicted"/>
<reference evidence="3" key="1">
    <citation type="submission" date="2025-08" db="UniProtKB">
        <authorList>
            <consortium name="RefSeq"/>
        </authorList>
    </citation>
    <scope>IDENTIFICATION</scope>
    <source>
        <tissue evidence="3">Whole body</tissue>
    </source>
</reference>
<protein>
    <submittedName>
        <fullName evidence="3">Uncharacterized protein LOC107073560</fullName>
    </submittedName>
</protein>
<accession>A0ABM1JBA1</accession>